<dbReference type="Proteomes" id="UP000278031">
    <property type="component" value="Unassembled WGS sequence"/>
</dbReference>
<evidence type="ECO:0000313" key="2">
    <source>
        <dbReference type="Proteomes" id="UP000278031"/>
    </source>
</evidence>
<sequence length="321" mass="34955">MAEYRRSIVVKETQPASDGDYTHLLPTDPVSFLVLHLKALNAGSNTKATLAQLLSAIEKVLISYKGDTVIDINGADLYVLNCVLFGKEMLQENVVDEDNAVRGLPLIIPFGKTLYNPAEAFPATAKGDLTITLTLDIADTGYDTLKYQIDAVTLPGASPSSRLKIYTIKHTPSSTGETDIDLPRGNKVLGYLLRSYTIPAGTSTTCTIGKTKLLADNKETYIVSIDFDGLHQELARLTGAANAWAEKKHRENTAASYTQNADTATEEQYFSDVANYGLIDFGIGVSEDFILDTAGFRDLKLRIDAGDTNEIRVIAIERLPV</sequence>
<accession>A0A497JG74</accession>
<dbReference type="EMBL" id="QMWP01000088">
    <property type="protein sequence ID" value="RLG70035.1"/>
    <property type="molecule type" value="Genomic_DNA"/>
</dbReference>
<dbReference type="AlphaFoldDB" id="A0A497JG74"/>
<organism evidence="1 2">
    <name type="scientific">Candidatus Iainarchaeum sp</name>
    <dbReference type="NCBI Taxonomy" id="3101447"/>
    <lineage>
        <taxon>Archaea</taxon>
        <taxon>Candidatus Iainarchaeota</taxon>
        <taxon>Candidatus Iainarchaeia</taxon>
        <taxon>Candidatus Iainarchaeales</taxon>
        <taxon>Candidatus Iainarchaeaceae</taxon>
        <taxon>Candidatus Iainarchaeum</taxon>
    </lineage>
</organism>
<name>A0A497JG74_9ARCH</name>
<reference evidence="1 2" key="1">
    <citation type="submission" date="2018-06" db="EMBL/GenBank/DDBJ databases">
        <title>Extensive metabolic versatility and redundancy in microbially diverse, dynamic hydrothermal sediments.</title>
        <authorList>
            <person name="Dombrowski N."/>
            <person name="Teske A."/>
            <person name="Baker B.J."/>
        </authorList>
    </citation>
    <scope>NUCLEOTIDE SEQUENCE [LARGE SCALE GENOMIC DNA]</scope>
    <source>
        <strain evidence="1">B51_G17</strain>
    </source>
</reference>
<comment type="caution">
    <text evidence="1">The sequence shown here is derived from an EMBL/GenBank/DDBJ whole genome shotgun (WGS) entry which is preliminary data.</text>
</comment>
<gene>
    <name evidence="1" type="ORF">DRO04_02470</name>
</gene>
<proteinExistence type="predicted"/>
<evidence type="ECO:0000313" key="1">
    <source>
        <dbReference type="EMBL" id="RLG70035.1"/>
    </source>
</evidence>
<protein>
    <submittedName>
        <fullName evidence="1">Uncharacterized protein</fullName>
    </submittedName>
</protein>